<proteinExistence type="predicted"/>
<accession>A0A4R0RII7</accession>
<name>A0A4R0RII7_9APHY</name>
<organism evidence="1 2">
    <name type="scientific">Steccherinum ochraceum</name>
    <dbReference type="NCBI Taxonomy" id="92696"/>
    <lineage>
        <taxon>Eukaryota</taxon>
        <taxon>Fungi</taxon>
        <taxon>Dikarya</taxon>
        <taxon>Basidiomycota</taxon>
        <taxon>Agaricomycotina</taxon>
        <taxon>Agaricomycetes</taxon>
        <taxon>Polyporales</taxon>
        <taxon>Steccherinaceae</taxon>
        <taxon>Steccherinum</taxon>
    </lineage>
</organism>
<dbReference type="AlphaFoldDB" id="A0A4R0RII7"/>
<reference evidence="1 2" key="1">
    <citation type="submission" date="2018-11" db="EMBL/GenBank/DDBJ databases">
        <title>Genome assembly of Steccherinum ochraceum LE-BIN_3174, the white-rot fungus of the Steccherinaceae family (The Residual Polyporoid clade, Polyporales, Basidiomycota).</title>
        <authorList>
            <person name="Fedorova T.V."/>
            <person name="Glazunova O.A."/>
            <person name="Landesman E.O."/>
            <person name="Moiseenko K.V."/>
            <person name="Psurtseva N.V."/>
            <person name="Savinova O.S."/>
            <person name="Shakhova N.V."/>
            <person name="Tyazhelova T.V."/>
            <person name="Vasina D.V."/>
        </authorList>
    </citation>
    <scope>NUCLEOTIDE SEQUENCE [LARGE SCALE GENOMIC DNA]</scope>
    <source>
        <strain evidence="1 2">LE-BIN_3174</strain>
    </source>
</reference>
<evidence type="ECO:0000313" key="2">
    <source>
        <dbReference type="Proteomes" id="UP000292702"/>
    </source>
</evidence>
<protein>
    <submittedName>
        <fullName evidence="1">Uncharacterized protein</fullName>
    </submittedName>
</protein>
<gene>
    <name evidence="1" type="ORF">EIP91_002462</name>
</gene>
<dbReference type="Proteomes" id="UP000292702">
    <property type="component" value="Unassembled WGS sequence"/>
</dbReference>
<evidence type="ECO:0000313" key="1">
    <source>
        <dbReference type="EMBL" id="TCD65615.1"/>
    </source>
</evidence>
<keyword evidence="2" id="KW-1185">Reference proteome</keyword>
<sequence length="341" mass="36997">MDDILLSLAFSLNYIYTHYVPTPSMSTLSLVCFVCFAHFVLDGLEVARTPYRVALAKASSSSKDTGAVPRPFYNKAANHDALKAVSARRTVSGDRQKIFTKPPATVLRYYDNTPHSFALHSSSTQNVVLYQCSTGSGSRTDEHDATVGILVEETAVSASREQSHVADKLVSSHDTTSVPDALALPAPLQKAKKKKSKIAKKTTTLPDPVCDSVEPEAIPVMETIRANDQQDILQILRKRFRPLVEMHRTHTLATSLMNDTSTSAIPSSEDSAVRSTSCRTLPGAADDFHLVCTGKEAAATSPETLSGRPLTADNQKRERLCDDIVPGELLEFIGTMSVSTS</sequence>
<dbReference type="EMBL" id="RWJN01000172">
    <property type="protein sequence ID" value="TCD65615.1"/>
    <property type="molecule type" value="Genomic_DNA"/>
</dbReference>
<comment type="caution">
    <text evidence="1">The sequence shown here is derived from an EMBL/GenBank/DDBJ whole genome shotgun (WGS) entry which is preliminary data.</text>
</comment>